<protein>
    <submittedName>
        <fullName evidence="1">Uncharacterized protein</fullName>
    </submittedName>
</protein>
<proteinExistence type="predicted"/>
<evidence type="ECO:0000313" key="1">
    <source>
        <dbReference type="EMBL" id="KAJ8350641.1"/>
    </source>
</evidence>
<dbReference type="AlphaFoldDB" id="A0A9Q1F469"/>
<reference evidence="1" key="1">
    <citation type="journal article" date="2023" name="Science">
        <title>Genome structures resolve the early diversification of teleost fishes.</title>
        <authorList>
            <person name="Parey E."/>
            <person name="Louis A."/>
            <person name="Montfort J."/>
            <person name="Bouchez O."/>
            <person name="Roques C."/>
            <person name="Iampietro C."/>
            <person name="Lluch J."/>
            <person name="Castinel A."/>
            <person name="Donnadieu C."/>
            <person name="Desvignes T."/>
            <person name="Floi Bucao C."/>
            <person name="Jouanno E."/>
            <person name="Wen M."/>
            <person name="Mejri S."/>
            <person name="Dirks R."/>
            <person name="Jansen H."/>
            <person name="Henkel C."/>
            <person name="Chen W.J."/>
            <person name="Zahm M."/>
            <person name="Cabau C."/>
            <person name="Klopp C."/>
            <person name="Thompson A.W."/>
            <person name="Robinson-Rechavi M."/>
            <person name="Braasch I."/>
            <person name="Lecointre G."/>
            <person name="Bobe J."/>
            <person name="Postlethwait J.H."/>
            <person name="Berthelot C."/>
            <person name="Roest Crollius H."/>
            <person name="Guiguen Y."/>
        </authorList>
    </citation>
    <scope>NUCLEOTIDE SEQUENCE</scope>
    <source>
        <strain evidence="1">WJC10195</strain>
    </source>
</reference>
<dbReference type="EMBL" id="JAINUF010000009">
    <property type="protein sequence ID" value="KAJ8350641.1"/>
    <property type="molecule type" value="Genomic_DNA"/>
</dbReference>
<name>A0A9Q1F469_SYNKA</name>
<sequence length="140" mass="15875">MQPLSELPVACQSSIGLRAMQRGSLTYRNAQLMFLSSHHLARQPYLKLRQMGVFTFDSHNEIIPDSNMMRYKFQRICQVGLRERHIFTSGAIKLPVVSQDLSHWIRHEVGGAAAPQEKSEVSGPLCPGEAHLHHRLTITF</sequence>
<comment type="caution">
    <text evidence="1">The sequence shown here is derived from an EMBL/GenBank/DDBJ whole genome shotgun (WGS) entry which is preliminary data.</text>
</comment>
<dbReference type="Proteomes" id="UP001152622">
    <property type="component" value="Chromosome 9"/>
</dbReference>
<accession>A0A9Q1F469</accession>
<organism evidence="1 2">
    <name type="scientific">Synaphobranchus kaupii</name>
    <name type="common">Kaup's arrowtooth eel</name>
    <dbReference type="NCBI Taxonomy" id="118154"/>
    <lineage>
        <taxon>Eukaryota</taxon>
        <taxon>Metazoa</taxon>
        <taxon>Chordata</taxon>
        <taxon>Craniata</taxon>
        <taxon>Vertebrata</taxon>
        <taxon>Euteleostomi</taxon>
        <taxon>Actinopterygii</taxon>
        <taxon>Neopterygii</taxon>
        <taxon>Teleostei</taxon>
        <taxon>Anguilliformes</taxon>
        <taxon>Synaphobranchidae</taxon>
        <taxon>Synaphobranchus</taxon>
    </lineage>
</organism>
<gene>
    <name evidence="1" type="ORF">SKAU_G00257710</name>
</gene>
<evidence type="ECO:0000313" key="2">
    <source>
        <dbReference type="Proteomes" id="UP001152622"/>
    </source>
</evidence>
<keyword evidence="2" id="KW-1185">Reference proteome</keyword>